<evidence type="ECO:0000313" key="3">
    <source>
        <dbReference type="Proteomes" id="UP000185003"/>
    </source>
</evidence>
<keyword evidence="1" id="KW-0732">Signal</keyword>
<feature type="signal peptide" evidence="1">
    <location>
        <begin position="1"/>
        <end position="23"/>
    </location>
</feature>
<dbReference type="InterPro" id="IPR011050">
    <property type="entry name" value="Pectin_lyase_fold/virulence"/>
</dbReference>
<name>A0A1N6J1H9_9BACT</name>
<feature type="chain" id="PRO_5012794421" description="Right handed beta helix region" evidence="1">
    <location>
        <begin position="24"/>
        <end position="327"/>
    </location>
</feature>
<evidence type="ECO:0008006" key="4">
    <source>
        <dbReference type="Google" id="ProtNLM"/>
    </source>
</evidence>
<dbReference type="AlphaFoldDB" id="A0A1N6J1H9"/>
<evidence type="ECO:0000313" key="2">
    <source>
        <dbReference type="EMBL" id="SIO38101.1"/>
    </source>
</evidence>
<accession>A0A1N6J1H9</accession>
<organism evidence="2 3">
    <name type="scientific">Chitinophaga niabensis</name>
    <dbReference type="NCBI Taxonomy" id="536979"/>
    <lineage>
        <taxon>Bacteria</taxon>
        <taxon>Pseudomonadati</taxon>
        <taxon>Bacteroidota</taxon>
        <taxon>Chitinophagia</taxon>
        <taxon>Chitinophagales</taxon>
        <taxon>Chitinophagaceae</taxon>
        <taxon>Chitinophaga</taxon>
    </lineage>
</organism>
<sequence>MMKQRLVLFFIGILLAGCSSKEAALDKVSLKDALSYSKNRCGDRSWPDASNTGLPRGWKPKKTYANYTMRNNEVLSDVLVTGYISIPVSVKRCTIRRCRVRGDATIGFDRTVVWFQNTAQPSVPGVNGDRTSILIENCDIGPEVGSFNPNDVDCGIAGCATNTTIRNNNIHDVVRGVDAMSNSLVENNFIHEIWVTQDKSKHHDGVFIWGNSNNVTVNANNIELLDESNTASIFMQGAASRNVKITNNKVTGGSYAIRLNFPNNGAGLGAGICTGNRVRRNPPDPGARNPLGGDYGPASYWEFYPAVWTNNVWDDNDEPFTPVLVNW</sequence>
<dbReference type="InterPro" id="IPR006626">
    <property type="entry name" value="PbH1"/>
</dbReference>
<dbReference type="PROSITE" id="PS51257">
    <property type="entry name" value="PROKAR_LIPOPROTEIN"/>
    <property type="match status" value="1"/>
</dbReference>
<gene>
    <name evidence="2" type="ORF">SAMN04488055_3543</name>
</gene>
<evidence type="ECO:0000256" key="1">
    <source>
        <dbReference type="SAM" id="SignalP"/>
    </source>
</evidence>
<dbReference type="STRING" id="536979.SAMN04488055_3543"/>
<dbReference type="Proteomes" id="UP000185003">
    <property type="component" value="Unassembled WGS sequence"/>
</dbReference>
<dbReference type="SMART" id="SM00710">
    <property type="entry name" value="PbH1"/>
    <property type="match status" value="4"/>
</dbReference>
<dbReference type="InterPro" id="IPR012334">
    <property type="entry name" value="Pectin_lyas_fold"/>
</dbReference>
<keyword evidence="3" id="KW-1185">Reference proteome</keyword>
<dbReference type="EMBL" id="FSRA01000002">
    <property type="protein sequence ID" value="SIO38101.1"/>
    <property type="molecule type" value="Genomic_DNA"/>
</dbReference>
<dbReference type="Gene3D" id="2.160.20.10">
    <property type="entry name" value="Single-stranded right-handed beta-helix, Pectin lyase-like"/>
    <property type="match status" value="1"/>
</dbReference>
<proteinExistence type="predicted"/>
<dbReference type="SUPFAM" id="SSF51126">
    <property type="entry name" value="Pectin lyase-like"/>
    <property type="match status" value="1"/>
</dbReference>
<protein>
    <recommendedName>
        <fullName evidence="4">Right handed beta helix region</fullName>
    </recommendedName>
</protein>
<reference evidence="2 3" key="1">
    <citation type="submission" date="2016-11" db="EMBL/GenBank/DDBJ databases">
        <authorList>
            <person name="Jaros S."/>
            <person name="Januszkiewicz K."/>
            <person name="Wedrychowicz H."/>
        </authorList>
    </citation>
    <scope>NUCLEOTIDE SEQUENCE [LARGE SCALE GENOMIC DNA]</scope>
    <source>
        <strain evidence="2 3">DSM 24787</strain>
    </source>
</reference>